<evidence type="ECO:0000256" key="3">
    <source>
        <dbReference type="ARBA" id="ARBA00022989"/>
    </source>
</evidence>
<accession>A0A511HLU6</accession>
<keyword evidence="2 8" id="KW-0812">Transmembrane</keyword>
<gene>
    <name evidence="10" type="ORF">MVI01_63410</name>
    <name evidence="11" type="ORF">SAMN04488504_102198</name>
</gene>
<keyword evidence="4" id="KW-0560">Oxidoreductase</keyword>
<keyword evidence="12" id="KW-1185">Reference proteome</keyword>
<dbReference type="Pfam" id="PF04116">
    <property type="entry name" value="FA_hydroxylase"/>
    <property type="match status" value="1"/>
</dbReference>
<evidence type="ECO:0000313" key="13">
    <source>
        <dbReference type="Proteomes" id="UP000321224"/>
    </source>
</evidence>
<evidence type="ECO:0000313" key="10">
    <source>
        <dbReference type="EMBL" id="GEL74557.1"/>
    </source>
</evidence>
<reference evidence="11 12" key="1">
    <citation type="submission" date="2016-10" db="EMBL/GenBank/DDBJ databases">
        <authorList>
            <person name="Varghese N."/>
            <person name="Submissions S."/>
        </authorList>
    </citation>
    <scope>NUCLEOTIDE SEQUENCE [LARGE SCALE GENOMIC DNA]</scope>
    <source>
        <strain evidence="11 12">DSM 2260</strain>
    </source>
</reference>
<dbReference type="InterPro" id="IPR006694">
    <property type="entry name" value="Fatty_acid_hydroxylase"/>
</dbReference>
<feature type="compositionally biased region" description="Pro residues" evidence="7">
    <location>
        <begin position="282"/>
        <end position="301"/>
    </location>
</feature>
<evidence type="ECO:0000313" key="12">
    <source>
        <dbReference type="Proteomes" id="UP000198717"/>
    </source>
</evidence>
<evidence type="ECO:0000256" key="6">
    <source>
        <dbReference type="ARBA" id="ARBA00023136"/>
    </source>
</evidence>
<sequence>MDAAHIPDLITPAIPVFTLTVIAEALWVKKQRDEGRPMVGHTWKDTIASLSMGLGNVAINVLWKGVAFAGYLALYHLTPLRMGTGVLAWVLIFFADDLCYYAFHRVHHESRFFWASHVVHHSSQHYNLSTALRQTWTPPTSFVFWAPLALLGFHPVMIVVQQSVSLLYQYWIHTEAIGRLPRPLEWVLNTPSHHRVHHASNPRYLDKNYAGILIIWDRLFGTFEPEGEKPVYGLTKNLETFNPVRIAFHEFAAITRDAARPGSLKQRLSYVFRNPAWKPDAPEAPQPPGVQPPPEAARPSV</sequence>
<feature type="transmembrane region" description="Helical" evidence="8">
    <location>
        <begin position="9"/>
        <end position="27"/>
    </location>
</feature>
<feature type="transmembrane region" description="Helical" evidence="8">
    <location>
        <begin position="86"/>
        <end position="103"/>
    </location>
</feature>
<name>A0A511HLU6_9BACT</name>
<evidence type="ECO:0000256" key="4">
    <source>
        <dbReference type="ARBA" id="ARBA00023002"/>
    </source>
</evidence>
<dbReference type="RefSeq" id="WP_090487615.1">
    <property type="nucleotide sequence ID" value="NZ_BJVY01000050.1"/>
</dbReference>
<organism evidence="10 13">
    <name type="scientific">Myxococcus virescens</name>
    <dbReference type="NCBI Taxonomy" id="83456"/>
    <lineage>
        <taxon>Bacteria</taxon>
        <taxon>Pseudomonadati</taxon>
        <taxon>Myxococcota</taxon>
        <taxon>Myxococcia</taxon>
        <taxon>Myxococcales</taxon>
        <taxon>Cystobacterineae</taxon>
        <taxon>Myxococcaceae</taxon>
        <taxon>Myxococcus</taxon>
    </lineage>
</organism>
<keyword evidence="5" id="KW-0443">Lipid metabolism</keyword>
<dbReference type="InterPro" id="IPR051689">
    <property type="entry name" value="Sterol_desaturase/TMEM195"/>
</dbReference>
<comment type="caution">
    <text evidence="10">The sequence shown here is derived from an EMBL/GenBank/DDBJ whole genome shotgun (WGS) entry which is preliminary data.</text>
</comment>
<feature type="domain" description="Fatty acid hydroxylase" evidence="9">
    <location>
        <begin position="89"/>
        <end position="222"/>
    </location>
</feature>
<evidence type="ECO:0000256" key="7">
    <source>
        <dbReference type="SAM" id="MobiDB-lite"/>
    </source>
</evidence>
<keyword evidence="6 8" id="KW-0472">Membrane</keyword>
<evidence type="ECO:0000313" key="11">
    <source>
        <dbReference type="EMBL" id="SDD66758.1"/>
    </source>
</evidence>
<evidence type="ECO:0000256" key="8">
    <source>
        <dbReference type="SAM" id="Phobius"/>
    </source>
</evidence>
<dbReference type="GO" id="GO:0050479">
    <property type="term" value="F:glyceryl-ether monooxygenase activity"/>
    <property type="evidence" value="ECO:0007669"/>
    <property type="project" value="TreeGrafter"/>
</dbReference>
<dbReference type="GO" id="GO:0008610">
    <property type="term" value="P:lipid biosynthetic process"/>
    <property type="evidence" value="ECO:0007669"/>
    <property type="project" value="InterPro"/>
</dbReference>
<dbReference type="PANTHER" id="PTHR21624">
    <property type="entry name" value="STEROL DESATURASE-RELATED PROTEIN"/>
    <property type="match status" value="1"/>
</dbReference>
<feature type="transmembrane region" description="Helical" evidence="8">
    <location>
        <begin position="47"/>
        <end position="74"/>
    </location>
</feature>
<dbReference type="Proteomes" id="UP000321224">
    <property type="component" value="Unassembled WGS sequence"/>
</dbReference>
<proteinExistence type="predicted"/>
<evidence type="ECO:0000256" key="2">
    <source>
        <dbReference type="ARBA" id="ARBA00022692"/>
    </source>
</evidence>
<dbReference type="PANTHER" id="PTHR21624:SF1">
    <property type="entry name" value="ALKYLGLYCEROL MONOOXYGENASE"/>
    <property type="match status" value="1"/>
</dbReference>
<feature type="transmembrane region" description="Helical" evidence="8">
    <location>
        <begin position="142"/>
        <end position="160"/>
    </location>
</feature>
<dbReference type="GO" id="GO:0012505">
    <property type="term" value="C:endomembrane system"/>
    <property type="evidence" value="ECO:0007669"/>
    <property type="project" value="UniProtKB-SubCell"/>
</dbReference>
<comment type="subcellular location">
    <subcellularLocation>
        <location evidence="1">Endomembrane system</location>
        <topology evidence="1">Multi-pass membrane protein</topology>
    </subcellularLocation>
</comment>
<feature type="region of interest" description="Disordered" evidence="7">
    <location>
        <begin position="278"/>
        <end position="301"/>
    </location>
</feature>
<keyword evidence="3 8" id="KW-1133">Transmembrane helix</keyword>
<dbReference type="GO" id="GO:0016020">
    <property type="term" value="C:membrane"/>
    <property type="evidence" value="ECO:0007669"/>
    <property type="project" value="GOC"/>
</dbReference>
<dbReference type="AlphaFoldDB" id="A0A511HLU6"/>
<evidence type="ECO:0000256" key="5">
    <source>
        <dbReference type="ARBA" id="ARBA00023098"/>
    </source>
</evidence>
<dbReference type="EMBL" id="FNAJ01000002">
    <property type="protein sequence ID" value="SDD66758.1"/>
    <property type="molecule type" value="Genomic_DNA"/>
</dbReference>
<evidence type="ECO:0000256" key="1">
    <source>
        <dbReference type="ARBA" id="ARBA00004127"/>
    </source>
</evidence>
<dbReference type="GO" id="GO:0006643">
    <property type="term" value="P:membrane lipid metabolic process"/>
    <property type="evidence" value="ECO:0007669"/>
    <property type="project" value="TreeGrafter"/>
</dbReference>
<dbReference type="GO" id="GO:0005506">
    <property type="term" value="F:iron ion binding"/>
    <property type="evidence" value="ECO:0007669"/>
    <property type="project" value="InterPro"/>
</dbReference>
<dbReference type="EMBL" id="BJVY01000050">
    <property type="protein sequence ID" value="GEL74557.1"/>
    <property type="molecule type" value="Genomic_DNA"/>
</dbReference>
<protein>
    <submittedName>
        <fullName evidence="11">Sterol desaturase/sphingolipid hydroxylase, fatty acid hydroxylase superfamily</fullName>
    </submittedName>
</protein>
<reference evidence="10 13" key="2">
    <citation type="submission" date="2019-07" db="EMBL/GenBank/DDBJ databases">
        <title>Whole genome shotgun sequence of Myxococcus virescens NBRC 100334.</title>
        <authorList>
            <person name="Hosoyama A."/>
            <person name="Uohara A."/>
            <person name="Ohji S."/>
            <person name="Ichikawa N."/>
        </authorList>
    </citation>
    <scope>NUCLEOTIDE SEQUENCE [LARGE SCALE GENOMIC DNA]</scope>
    <source>
        <strain evidence="10 13">NBRC 100334</strain>
    </source>
</reference>
<evidence type="ECO:0000259" key="9">
    <source>
        <dbReference type="Pfam" id="PF04116"/>
    </source>
</evidence>
<dbReference type="Proteomes" id="UP000198717">
    <property type="component" value="Unassembled WGS sequence"/>
</dbReference>